<evidence type="ECO:0000256" key="5">
    <source>
        <dbReference type="SAM" id="MobiDB-lite"/>
    </source>
</evidence>
<name>A0ABT2B1N5_9ACTN</name>
<evidence type="ECO:0000256" key="2">
    <source>
        <dbReference type="ARBA" id="ARBA00023125"/>
    </source>
</evidence>
<reference evidence="7 8" key="1">
    <citation type="submission" date="2022-08" db="EMBL/GenBank/DDBJ databases">
        <authorList>
            <person name="Somphong A."/>
            <person name="Phongsopitanun W."/>
        </authorList>
    </citation>
    <scope>NUCLEOTIDE SEQUENCE [LARGE SCALE GENOMIC DNA]</scope>
    <source>
        <strain evidence="7 8">LP11</strain>
    </source>
</reference>
<organism evidence="7 8">
    <name type="scientific">Streptomyces pyxinicus</name>
    <dbReference type="NCBI Taxonomy" id="2970331"/>
    <lineage>
        <taxon>Bacteria</taxon>
        <taxon>Bacillati</taxon>
        <taxon>Actinomycetota</taxon>
        <taxon>Actinomycetes</taxon>
        <taxon>Kitasatosporales</taxon>
        <taxon>Streptomycetaceae</taxon>
        <taxon>Streptomyces</taxon>
    </lineage>
</organism>
<evidence type="ECO:0000313" key="8">
    <source>
        <dbReference type="Proteomes" id="UP001205612"/>
    </source>
</evidence>
<feature type="compositionally biased region" description="Low complexity" evidence="5">
    <location>
        <begin position="1"/>
        <end position="22"/>
    </location>
</feature>
<evidence type="ECO:0000256" key="4">
    <source>
        <dbReference type="PROSITE-ProRule" id="PRU00335"/>
    </source>
</evidence>
<keyword evidence="3" id="KW-0804">Transcription</keyword>
<dbReference type="EMBL" id="JANUGP010000009">
    <property type="protein sequence ID" value="MCS0602428.1"/>
    <property type="molecule type" value="Genomic_DNA"/>
</dbReference>
<dbReference type="PANTHER" id="PTHR30055:SF234">
    <property type="entry name" value="HTH-TYPE TRANSCRIPTIONAL REGULATOR BETI"/>
    <property type="match status" value="1"/>
</dbReference>
<evidence type="ECO:0000256" key="1">
    <source>
        <dbReference type="ARBA" id="ARBA00023015"/>
    </source>
</evidence>
<evidence type="ECO:0000256" key="3">
    <source>
        <dbReference type="ARBA" id="ARBA00023163"/>
    </source>
</evidence>
<dbReference type="Gene3D" id="1.10.357.10">
    <property type="entry name" value="Tetracycline Repressor, domain 2"/>
    <property type="match status" value="1"/>
</dbReference>
<gene>
    <name evidence="7" type="ORF">NX794_14580</name>
</gene>
<dbReference type="PROSITE" id="PS50977">
    <property type="entry name" value="HTH_TETR_2"/>
    <property type="match status" value="1"/>
</dbReference>
<feature type="DNA-binding region" description="H-T-H motif" evidence="4">
    <location>
        <begin position="53"/>
        <end position="72"/>
    </location>
</feature>
<dbReference type="Gene3D" id="1.10.10.60">
    <property type="entry name" value="Homeodomain-like"/>
    <property type="match status" value="1"/>
</dbReference>
<protein>
    <submittedName>
        <fullName evidence="7">TetR family transcriptional regulator</fullName>
    </submittedName>
</protein>
<keyword evidence="8" id="KW-1185">Reference proteome</keyword>
<dbReference type="RefSeq" id="WP_258778943.1">
    <property type="nucleotide sequence ID" value="NZ_JANUGP010000009.1"/>
</dbReference>
<evidence type="ECO:0000259" key="6">
    <source>
        <dbReference type="PROSITE" id="PS50977"/>
    </source>
</evidence>
<dbReference type="PANTHER" id="PTHR30055">
    <property type="entry name" value="HTH-TYPE TRANSCRIPTIONAL REGULATOR RUTR"/>
    <property type="match status" value="1"/>
</dbReference>
<feature type="domain" description="HTH tetR-type" evidence="6">
    <location>
        <begin position="30"/>
        <end position="90"/>
    </location>
</feature>
<dbReference type="InterPro" id="IPR041347">
    <property type="entry name" value="MftR_C"/>
</dbReference>
<keyword evidence="1" id="KW-0805">Transcription regulation</keyword>
<dbReference type="InterPro" id="IPR001647">
    <property type="entry name" value="HTH_TetR"/>
</dbReference>
<dbReference type="Proteomes" id="UP001205612">
    <property type="component" value="Unassembled WGS sequence"/>
</dbReference>
<dbReference type="InterPro" id="IPR009057">
    <property type="entry name" value="Homeodomain-like_sf"/>
</dbReference>
<dbReference type="Pfam" id="PF17754">
    <property type="entry name" value="TetR_C_14"/>
    <property type="match status" value="1"/>
</dbReference>
<proteinExistence type="predicted"/>
<evidence type="ECO:0000313" key="7">
    <source>
        <dbReference type="EMBL" id="MCS0602428.1"/>
    </source>
</evidence>
<sequence>MPAARSRTSAPAAPASSSGPRPGLRERKKLRTREAIRAATYALVEERGYDAATVERIAERAEVSPSTVLRYFPAREDIVLADEDDTLLLEEVRRRPADEPWPDTVRQVLRRAVRHGIDTDEHTARLRARLMVQVPAVRSRMRESMSATGRTLGRAVAERTGRDPDDLEVRAYATALTGTLLETSLYWAEHGHRDDLTALVDRALDALPPGKDH</sequence>
<dbReference type="SUPFAM" id="SSF46689">
    <property type="entry name" value="Homeodomain-like"/>
    <property type="match status" value="1"/>
</dbReference>
<feature type="region of interest" description="Disordered" evidence="5">
    <location>
        <begin position="1"/>
        <end position="30"/>
    </location>
</feature>
<keyword evidence="2 4" id="KW-0238">DNA-binding</keyword>
<dbReference type="InterPro" id="IPR050109">
    <property type="entry name" value="HTH-type_TetR-like_transc_reg"/>
</dbReference>
<dbReference type="Pfam" id="PF00440">
    <property type="entry name" value="TetR_N"/>
    <property type="match status" value="1"/>
</dbReference>
<accession>A0ABT2B1N5</accession>
<comment type="caution">
    <text evidence="7">The sequence shown here is derived from an EMBL/GenBank/DDBJ whole genome shotgun (WGS) entry which is preliminary data.</text>
</comment>